<dbReference type="HOGENOM" id="CLU_000445_114_51_0"/>
<organism evidence="17 18">
    <name type="scientific">Aminomonas paucivorans DSM 12260</name>
    <dbReference type="NCBI Taxonomy" id="584708"/>
    <lineage>
        <taxon>Bacteria</taxon>
        <taxon>Thermotogati</taxon>
        <taxon>Synergistota</taxon>
        <taxon>Synergistia</taxon>
        <taxon>Synergistales</taxon>
        <taxon>Synergistaceae</taxon>
        <taxon>Aminomonas</taxon>
    </lineage>
</organism>
<dbReference type="GO" id="GO:0005886">
    <property type="term" value="C:plasma membrane"/>
    <property type="evidence" value="ECO:0007669"/>
    <property type="project" value="UniProtKB-SubCell"/>
</dbReference>
<dbReference type="InterPro" id="IPR000700">
    <property type="entry name" value="PAS-assoc_C"/>
</dbReference>
<evidence type="ECO:0000256" key="6">
    <source>
        <dbReference type="ARBA" id="ARBA00022679"/>
    </source>
</evidence>
<dbReference type="Pfam" id="PF02518">
    <property type="entry name" value="HATPase_c"/>
    <property type="match status" value="1"/>
</dbReference>
<dbReference type="EMBL" id="CM001022">
    <property type="protein sequence ID" value="EFQ23138.1"/>
    <property type="molecule type" value="Genomic_DNA"/>
</dbReference>
<feature type="domain" description="PAS" evidence="15">
    <location>
        <begin position="481"/>
        <end position="556"/>
    </location>
</feature>
<dbReference type="PROSITE" id="PS50112">
    <property type="entry name" value="PAS"/>
    <property type="match status" value="2"/>
</dbReference>
<dbReference type="InterPro" id="IPR013655">
    <property type="entry name" value="PAS_fold_3"/>
</dbReference>
<dbReference type="Gene3D" id="3.30.450.40">
    <property type="match status" value="1"/>
</dbReference>
<dbReference type="Pfam" id="PF08447">
    <property type="entry name" value="PAS_3"/>
    <property type="match status" value="1"/>
</dbReference>
<feature type="transmembrane region" description="Helical" evidence="12">
    <location>
        <begin position="69"/>
        <end position="91"/>
    </location>
</feature>
<keyword evidence="18" id="KW-1185">Reference proteome</keyword>
<dbReference type="PROSITE" id="PS50113">
    <property type="entry name" value="PAC"/>
    <property type="match status" value="1"/>
</dbReference>
<evidence type="ECO:0000256" key="2">
    <source>
        <dbReference type="ARBA" id="ARBA00004651"/>
    </source>
</evidence>
<dbReference type="InterPro" id="IPR001789">
    <property type="entry name" value="Sig_transdc_resp-reg_receiver"/>
</dbReference>
<dbReference type="EC" id="2.7.13.3" evidence="3"/>
<dbReference type="Pfam" id="PF00512">
    <property type="entry name" value="HisKA"/>
    <property type="match status" value="1"/>
</dbReference>
<feature type="transmembrane region" description="Helical" evidence="12">
    <location>
        <begin position="131"/>
        <end position="152"/>
    </location>
</feature>
<dbReference type="SMART" id="SM00387">
    <property type="entry name" value="HATPase_c"/>
    <property type="match status" value="1"/>
</dbReference>
<dbReference type="SUPFAM" id="SSF47384">
    <property type="entry name" value="Homodimeric domain of signal transducing histidine kinase"/>
    <property type="match status" value="1"/>
</dbReference>
<feature type="domain" description="Histidine kinase" evidence="13">
    <location>
        <begin position="622"/>
        <end position="845"/>
    </location>
</feature>
<reference evidence="17 18" key="1">
    <citation type="journal article" date="2010" name="Stand. Genomic Sci.">
        <title>Non-contiguous finished genome sequence of Aminomonas paucivorans type strain (GLU-3).</title>
        <authorList>
            <person name="Pitluck S."/>
            <person name="Yasawong M."/>
            <person name="Held B."/>
            <person name="Lapidus A."/>
            <person name="Nolan M."/>
            <person name="Copeland A."/>
            <person name="Lucas S."/>
            <person name="Del Rio T.G."/>
            <person name="Tice H."/>
            <person name="Cheng J.F."/>
            <person name="Chertkov O."/>
            <person name="Goodwin L."/>
            <person name="Tapia R."/>
            <person name="Han C."/>
            <person name="Liolios K."/>
            <person name="Ivanova N."/>
            <person name="Mavromatis K."/>
            <person name="Ovchinnikova G."/>
            <person name="Pati A."/>
            <person name="Chen A."/>
            <person name="Palaniappan K."/>
            <person name="Land M."/>
            <person name="Hauser L."/>
            <person name="Chang Y.J."/>
            <person name="Jeffries C.D."/>
            <person name="Pukall R."/>
            <person name="Spring S."/>
            <person name="Rohde M."/>
            <person name="Sikorski J."/>
            <person name="Goker M."/>
            <person name="Woyke T."/>
            <person name="Bristow J."/>
            <person name="Eisen J.A."/>
            <person name="Markowitz V."/>
            <person name="Hugenholtz P."/>
            <person name="Kyrpides N.C."/>
            <person name="Klenk H.P."/>
        </authorList>
    </citation>
    <scope>NUCLEOTIDE SEQUENCE [LARGE SCALE GENOMIC DNA]</scope>
    <source>
        <strain evidence="17 18">DSM 12260</strain>
    </source>
</reference>
<dbReference type="PANTHER" id="PTHR43065:SF42">
    <property type="entry name" value="TWO-COMPONENT SENSOR PPRA"/>
    <property type="match status" value="1"/>
</dbReference>
<dbReference type="SMART" id="SM00091">
    <property type="entry name" value="PAS"/>
    <property type="match status" value="2"/>
</dbReference>
<dbReference type="Gene3D" id="3.30.450.20">
    <property type="entry name" value="PAS domain"/>
    <property type="match status" value="2"/>
</dbReference>
<evidence type="ECO:0000313" key="18">
    <source>
        <dbReference type="Proteomes" id="UP000005096"/>
    </source>
</evidence>
<dbReference type="Pfam" id="PF08448">
    <property type="entry name" value="PAS_4"/>
    <property type="match status" value="1"/>
</dbReference>
<dbReference type="InterPro" id="IPR003594">
    <property type="entry name" value="HATPase_dom"/>
</dbReference>
<accession>E3CUQ8</accession>
<dbReference type="InterPro" id="IPR000014">
    <property type="entry name" value="PAS"/>
</dbReference>
<evidence type="ECO:0000256" key="4">
    <source>
        <dbReference type="ARBA" id="ARBA00022475"/>
    </source>
</evidence>
<dbReference type="InterPro" id="IPR005467">
    <property type="entry name" value="His_kinase_dom"/>
</dbReference>
<dbReference type="InterPro" id="IPR013656">
    <property type="entry name" value="PAS_4"/>
</dbReference>
<dbReference type="PaxDb" id="584708-Apau_0710"/>
<comment type="subcellular location">
    <subcellularLocation>
        <location evidence="2">Cell membrane</location>
        <topology evidence="2">Multi-pass membrane protein</topology>
    </subcellularLocation>
</comment>
<dbReference type="GO" id="GO:0000155">
    <property type="term" value="F:phosphorelay sensor kinase activity"/>
    <property type="evidence" value="ECO:0007669"/>
    <property type="project" value="InterPro"/>
</dbReference>
<feature type="domain" description="PAS" evidence="15">
    <location>
        <begin position="199"/>
        <end position="258"/>
    </location>
</feature>
<dbReference type="InterPro" id="IPR035965">
    <property type="entry name" value="PAS-like_dom_sf"/>
</dbReference>
<dbReference type="Gene3D" id="3.30.565.10">
    <property type="entry name" value="Histidine kinase-like ATPase, C-terminal domain"/>
    <property type="match status" value="1"/>
</dbReference>
<dbReference type="InterPro" id="IPR003018">
    <property type="entry name" value="GAF"/>
</dbReference>
<dbReference type="SUPFAM" id="SSF55874">
    <property type="entry name" value="ATPase domain of HSP90 chaperone/DNA topoisomerase II/histidine kinase"/>
    <property type="match status" value="1"/>
</dbReference>
<name>E3CUQ8_9BACT</name>
<keyword evidence="4" id="KW-1003">Cell membrane</keyword>
<feature type="transmembrane region" description="Helical" evidence="12">
    <location>
        <begin position="97"/>
        <end position="119"/>
    </location>
</feature>
<keyword evidence="6" id="KW-0808">Transferase</keyword>
<dbReference type="RefSeq" id="WP_006300302.1">
    <property type="nucleotide sequence ID" value="NZ_CM001022.1"/>
</dbReference>
<dbReference type="InterPro" id="IPR036097">
    <property type="entry name" value="HisK_dim/P_sf"/>
</dbReference>
<keyword evidence="5 11" id="KW-0597">Phosphoprotein</keyword>
<dbReference type="SUPFAM" id="SSF55781">
    <property type="entry name" value="GAF domain-like"/>
    <property type="match status" value="1"/>
</dbReference>
<evidence type="ECO:0000259" key="16">
    <source>
        <dbReference type="PROSITE" id="PS50113"/>
    </source>
</evidence>
<keyword evidence="10 12" id="KW-0472">Membrane</keyword>
<feature type="domain" description="PAC" evidence="16">
    <location>
        <begin position="275"/>
        <end position="328"/>
    </location>
</feature>
<proteinExistence type="predicted"/>
<dbReference type="CDD" id="cd00130">
    <property type="entry name" value="PAS"/>
    <property type="match status" value="2"/>
</dbReference>
<dbReference type="PROSITE" id="PS50109">
    <property type="entry name" value="HIS_KIN"/>
    <property type="match status" value="1"/>
</dbReference>
<dbReference type="SMART" id="SM00065">
    <property type="entry name" value="GAF"/>
    <property type="match status" value="1"/>
</dbReference>
<dbReference type="SUPFAM" id="SSF55785">
    <property type="entry name" value="PYP-like sensor domain (PAS domain)"/>
    <property type="match status" value="2"/>
</dbReference>
<dbReference type="SMART" id="SM00388">
    <property type="entry name" value="HisKA"/>
    <property type="match status" value="1"/>
</dbReference>
<evidence type="ECO:0000256" key="5">
    <source>
        <dbReference type="ARBA" id="ARBA00022553"/>
    </source>
</evidence>
<evidence type="ECO:0000259" key="14">
    <source>
        <dbReference type="PROSITE" id="PS50110"/>
    </source>
</evidence>
<dbReference type="Gene3D" id="1.10.287.130">
    <property type="match status" value="1"/>
</dbReference>
<keyword evidence="9 12" id="KW-1133">Transmembrane helix</keyword>
<dbReference type="PRINTS" id="PR00344">
    <property type="entry name" value="BCTRLSENSOR"/>
</dbReference>
<sequence length="985" mass="108453">MPLVFAGLIQNLSFLVALSVVSGFVERRWRGTLGAAVLQGTIFGTASVIGMLTPLVLGPGLIFDGRSVMVSLGGLFFGPWAAAVSAVMAAVCRALQGGVGTYTGILVILSSALWGVVFHRRWTLRGVPASYGMLWGFGVGVHVAMLLLMFTLPGGAAWLVLRRIGLPVMLAYPLTTVLIGAILSDQRGRIRLLGEMRENEERLRLALHATNQGLFDLNCQTGETLVNPEYARMLGYDPGSFRESHEEWVQRLHPEDREAAVGAYEGYVAGLLPEYRAEYRMRSVSGDWRWVLSLGKVMEWDDRGRPLRMLGTHTDITPLKKAEEALRLIAEADVPPGEDIFRFLVRHMALSLDMSHAFIARLDPGEPGWGHCVAGWGPQGFRESGFSFPLEGLAGEVVSRGSCLVPSGIRGVFPRDARLEELGAQSGWGTLLRGGDGKALGLVVLLDRRPLEVDPSARSLFRSFASRLTGEMERQRTEEKYQTLFREMLDGFAVHEILCDETGKPTDYRFVAVNPAFEKMTGLRGEEILGRRVKEVLPGTEESWIETYGRVALTGEPVHFESYSQSLEKHFEVTAYCPQKGQFACLFADVTARKKAEQERNRLEDQVRQAQKMDSIGRLAGGVAHDLNNLLTPILGYGEILQAEFRGDEEKRECVEEILRAGQRARDLVAQLLAFGRKQVLEFRTLDLNEVVRGFEKLLRRTIREDIKLRFFLQDPLPPIRGDAGQLEQVLLNLAVNAQDAMPQGGVLSVETGAADLDEAYAASHQGMTVGRHVLLVVSDSGKGMDEEMRAHLFEPFYTTKEKGKGTGLGLATVYGIVRQHGGCIWAYGESGQGMTFKLFFPQGEGGEGAPPSPEASSRDLRGQETILLVEDNDMVRSLACILLRRQGYTVLPAADGKEALSVLESHGGAVHLLLTDVVMPEMNGRVLYDAMKVRVPDIRVLFMSGYTENVIAHQGVLDPGVHFLPKPFSAETLAAKVREALEQP</sequence>
<dbReference type="InterPro" id="IPR001610">
    <property type="entry name" value="PAC"/>
</dbReference>
<dbReference type="eggNOG" id="COG4191">
    <property type="taxonomic scope" value="Bacteria"/>
</dbReference>
<dbReference type="PANTHER" id="PTHR43065">
    <property type="entry name" value="SENSOR HISTIDINE KINASE"/>
    <property type="match status" value="1"/>
</dbReference>
<protein>
    <recommendedName>
        <fullName evidence="3">histidine kinase</fullName>
        <ecNumber evidence="3">2.7.13.3</ecNumber>
    </recommendedName>
</protein>
<dbReference type="OrthoDB" id="9815750at2"/>
<feature type="domain" description="Response regulatory" evidence="14">
    <location>
        <begin position="866"/>
        <end position="982"/>
    </location>
</feature>
<dbReference type="eggNOG" id="COG3275">
    <property type="taxonomic scope" value="Bacteria"/>
</dbReference>
<gene>
    <name evidence="17" type="ORF">Apau_0710</name>
</gene>
<evidence type="ECO:0000256" key="7">
    <source>
        <dbReference type="ARBA" id="ARBA00022692"/>
    </source>
</evidence>
<dbReference type="AlphaFoldDB" id="E3CUQ8"/>
<dbReference type="GO" id="GO:0071555">
    <property type="term" value="P:cell wall organization"/>
    <property type="evidence" value="ECO:0007669"/>
    <property type="project" value="InterPro"/>
</dbReference>
<evidence type="ECO:0000256" key="1">
    <source>
        <dbReference type="ARBA" id="ARBA00000085"/>
    </source>
</evidence>
<dbReference type="SUPFAM" id="SSF52172">
    <property type="entry name" value="CheY-like"/>
    <property type="match status" value="1"/>
</dbReference>
<dbReference type="Gene3D" id="3.40.50.2300">
    <property type="match status" value="1"/>
</dbReference>
<feature type="transmembrane region" description="Helical" evidence="12">
    <location>
        <begin position="164"/>
        <end position="183"/>
    </location>
</feature>
<evidence type="ECO:0000256" key="9">
    <source>
        <dbReference type="ARBA" id="ARBA00022989"/>
    </source>
</evidence>
<dbReference type="STRING" id="584708.Apau_0710"/>
<evidence type="ECO:0000256" key="3">
    <source>
        <dbReference type="ARBA" id="ARBA00012438"/>
    </source>
</evidence>
<evidence type="ECO:0000259" key="13">
    <source>
        <dbReference type="PROSITE" id="PS50109"/>
    </source>
</evidence>
<dbReference type="Proteomes" id="UP000005096">
    <property type="component" value="Chromosome"/>
</dbReference>
<dbReference type="Pfam" id="PF07694">
    <property type="entry name" value="5TM-5TMR_LYT"/>
    <property type="match status" value="1"/>
</dbReference>
<evidence type="ECO:0000256" key="8">
    <source>
        <dbReference type="ARBA" id="ARBA00022777"/>
    </source>
</evidence>
<evidence type="ECO:0000256" key="11">
    <source>
        <dbReference type="PROSITE-ProRule" id="PRU00169"/>
    </source>
</evidence>
<dbReference type="Pfam" id="PF00072">
    <property type="entry name" value="Response_reg"/>
    <property type="match status" value="1"/>
</dbReference>
<keyword evidence="8 17" id="KW-0418">Kinase</keyword>
<dbReference type="SMART" id="SM00448">
    <property type="entry name" value="REC"/>
    <property type="match status" value="1"/>
</dbReference>
<dbReference type="InterPro" id="IPR011006">
    <property type="entry name" value="CheY-like_superfamily"/>
</dbReference>
<evidence type="ECO:0000259" key="15">
    <source>
        <dbReference type="PROSITE" id="PS50112"/>
    </source>
</evidence>
<dbReference type="SMART" id="SM00086">
    <property type="entry name" value="PAC"/>
    <property type="match status" value="1"/>
</dbReference>
<evidence type="ECO:0000256" key="12">
    <source>
        <dbReference type="SAM" id="Phobius"/>
    </source>
</evidence>
<dbReference type="InterPro" id="IPR029016">
    <property type="entry name" value="GAF-like_dom_sf"/>
</dbReference>
<dbReference type="CDD" id="cd00082">
    <property type="entry name" value="HisKA"/>
    <property type="match status" value="1"/>
</dbReference>
<dbReference type="InterPro" id="IPR011620">
    <property type="entry name" value="Sig_transdc_His_kinase_LytS_TM"/>
</dbReference>
<dbReference type="NCBIfam" id="TIGR00229">
    <property type="entry name" value="sensory_box"/>
    <property type="match status" value="2"/>
</dbReference>
<dbReference type="InterPro" id="IPR004358">
    <property type="entry name" value="Sig_transdc_His_kin-like_C"/>
</dbReference>
<evidence type="ECO:0000256" key="10">
    <source>
        <dbReference type="ARBA" id="ARBA00023136"/>
    </source>
</evidence>
<feature type="transmembrane region" description="Helical" evidence="12">
    <location>
        <begin position="33"/>
        <end position="57"/>
    </location>
</feature>
<feature type="modified residue" description="4-aspartylphosphate" evidence="11">
    <location>
        <position position="917"/>
    </location>
</feature>
<dbReference type="PROSITE" id="PS50110">
    <property type="entry name" value="RESPONSE_REGULATORY"/>
    <property type="match status" value="1"/>
</dbReference>
<dbReference type="InterPro" id="IPR036890">
    <property type="entry name" value="HATPase_C_sf"/>
</dbReference>
<evidence type="ECO:0000313" key="17">
    <source>
        <dbReference type="EMBL" id="EFQ23138.1"/>
    </source>
</evidence>
<keyword evidence="7 12" id="KW-0812">Transmembrane</keyword>
<comment type="catalytic activity">
    <reaction evidence="1">
        <text>ATP + protein L-histidine = ADP + protein N-phospho-L-histidine.</text>
        <dbReference type="EC" id="2.7.13.3"/>
    </reaction>
</comment>
<dbReference type="InterPro" id="IPR003661">
    <property type="entry name" value="HisK_dim/P_dom"/>
</dbReference>